<dbReference type="InterPro" id="IPR038610">
    <property type="entry name" value="FliK-like_C_sf"/>
</dbReference>
<proteinExistence type="predicted"/>
<organism evidence="3 4">
    <name type="scientific">Phyllobacterium phragmitis</name>
    <dbReference type="NCBI Taxonomy" id="2670329"/>
    <lineage>
        <taxon>Bacteria</taxon>
        <taxon>Pseudomonadati</taxon>
        <taxon>Pseudomonadota</taxon>
        <taxon>Alphaproteobacteria</taxon>
        <taxon>Hyphomicrobiales</taxon>
        <taxon>Phyllobacteriaceae</taxon>
        <taxon>Phyllobacterium</taxon>
    </lineage>
</organism>
<dbReference type="Proteomes" id="UP001628091">
    <property type="component" value="Unassembled WGS sequence"/>
</dbReference>
<protein>
    <recommendedName>
        <fullName evidence="2">Flagellar hook-length control protein-like C-terminal domain-containing protein</fullName>
    </recommendedName>
</protein>
<feature type="compositionally biased region" description="Polar residues" evidence="1">
    <location>
        <begin position="25"/>
        <end position="34"/>
    </location>
</feature>
<feature type="compositionally biased region" description="Basic and acidic residues" evidence="1">
    <location>
        <begin position="213"/>
        <end position="223"/>
    </location>
</feature>
<feature type="compositionally biased region" description="Basic and acidic residues" evidence="1">
    <location>
        <begin position="123"/>
        <end position="133"/>
    </location>
</feature>
<feature type="region of interest" description="Disordered" evidence="1">
    <location>
        <begin position="122"/>
        <end position="274"/>
    </location>
</feature>
<evidence type="ECO:0000259" key="2">
    <source>
        <dbReference type="Pfam" id="PF02120"/>
    </source>
</evidence>
<keyword evidence="4" id="KW-1185">Reference proteome</keyword>
<feature type="region of interest" description="Disordered" evidence="1">
    <location>
        <begin position="366"/>
        <end position="441"/>
    </location>
</feature>
<dbReference type="RefSeq" id="WP_407865492.1">
    <property type="nucleotide sequence ID" value="NZ_BAAFZP010000001.1"/>
</dbReference>
<sequence>MTINDILPQMARPPARQAHAETQKSKSALGSTDENAVEGKMAANFETLVKEITGKAEKRSGRTPEIEDADTGHTKDDTPPDAKEQGPVSAIATQAMLAFGPFRVGHAEVAVASGDAAGALVEDAGKTEKREAPLPDIDEEIRLGESADTQPQKTKAEGETGKNADMMGHSPEGRPAADHPVPDPSSRPNNEGKTSVATDAKPPAAPSAGGDGTRGESGDKDVKPAAPRPDAGAATQGRGGEAPDSGMLQQARQGRTTGVANPPGPADAAANPSRPAIHIADVEIVSERSYGATKTLNIRLQPVDLGTVTARLRLVPDGMQVELVADRRDTAERLAADRDMLSTALRTAGFDDKAVLSITVTERGQSSMANMSGNQAGQQNFAAQDQSAGRHGAHSQANMQGEGNGNRDQRGGWGADEPVGSTPSSTGDARDGRPLSRGLVV</sequence>
<feature type="compositionally biased region" description="Basic and acidic residues" evidence="1">
    <location>
        <begin position="171"/>
        <end position="181"/>
    </location>
</feature>
<evidence type="ECO:0000313" key="3">
    <source>
        <dbReference type="EMBL" id="GAB1582963.1"/>
    </source>
</evidence>
<feature type="compositionally biased region" description="Polar residues" evidence="1">
    <location>
        <begin position="247"/>
        <end position="259"/>
    </location>
</feature>
<feature type="compositionally biased region" description="Basic and acidic residues" evidence="1">
    <location>
        <begin position="48"/>
        <end position="84"/>
    </location>
</feature>
<name>A0ABQ0H208_9HYPH</name>
<feature type="region of interest" description="Disordered" evidence="1">
    <location>
        <begin position="1"/>
        <end position="88"/>
    </location>
</feature>
<feature type="compositionally biased region" description="Low complexity" evidence="1">
    <location>
        <begin position="373"/>
        <end position="386"/>
    </location>
</feature>
<reference evidence="3 4" key="1">
    <citation type="submission" date="2024-10" db="EMBL/GenBank/DDBJ databases">
        <title>Isolation, draft genome sequencing and identification of Phyllobacterium sp. NSA23, isolated from leaf soil.</title>
        <authorList>
            <person name="Akita H."/>
        </authorList>
    </citation>
    <scope>NUCLEOTIDE SEQUENCE [LARGE SCALE GENOMIC DNA]</scope>
    <source>
        <strain evidence="3 4">NSA23</strain>
    </source>
</reference>
<feature type="compositionally biased region" description="Polar residues" evidence="1">
    <location>
        <begin position="186"/>
        <end position="197"/>
    </location>
</feature>
<dbReference type="Pfam" id="PF02120">
    <property type="entry name" value="Flg_hook"/>
    <property type="match status" value="1"/>
</dbReference>
<dbReference type="Gene3D" id="3.30.750.140">
    <property type="match status" value="1"/>
</dbReference>
<gene>
    <name evidence="3" type="ORF">PPNSA23_29060</name>
</gene>
<evidence type="ECO:0000256" key="1">
    <source>
        <dbReference type="SAM" id="MobiDB-lite"/>
    </source>
</evidence>
<dbReference type="EMBL" id="BAAFZP010000001">
    <property type="protein sequence ID" value="GAB1582963.1"/>
    <property type="molecule type" value="Genomic_DNA"/>
</dbReference>
<feature type="domain" description="Flagellar hook-length control protein-like C-terminal" evidence="2">
    <location>
        <begin position="292"/>
        <end position="354"/>
    </location>
</feature>
<evidence type="ECO:0000313" key="4">
    <source>
        <dbReference type="Proteomes" id="UP001628091"/>
    </source>
</evidence>
<dbReference type="InterPro" id="IPR021136">
    <property type="entry name" value="Flagellar_hook_control-like_C"/>
</dbReference>
<accession>A0ABQ0H208</accession>
<comment type="caution">
    <text evidence="3">The sequence shown here is derived from an EMBL/GenBank/DDBJ whole genome shotgun (WGS) entry which is preliminary data.</text>
</comment>